<proteinExistence type="predicted"/>
<keyword evidence="2" id="KW-1185">Reference proteome</keyword>
<evidence type="ECO:0000313" key="1">
    <source>
        <dbReference type="EMBL" id="SCL15477.1"/>
    </source>
</evidence>
<reference evidence="2" key="1">
    <citation type="submission" date="2016-06" db="EMBL/GenBank/DDBJ databases">
        <authorList>
            <person name="Varghese N."/>
        </authorList>
    </citation>
    <scope>NUCLEOTIDE SEQUENCE [LARGE SCALE GENOMIC DNA]</scope>
    <source>
        <strain evidence="2">DSM 46123</strain>
    </source>
</reference>
<dbReference type="RefSeq" id="WP_091453688.1">
    <property type="nucleotide sequence ID" value="NZ_FMHU01000001.1"/>
</dbReference>
<sequence>MHPGSFHRQWRVPVKLPLVKLAGAGTLVALGLLSRHDLDADPAEVATLLAPFLDAHRPGPAGTGGQP</sequence>
<dbReference type="Proteomes" id="UP000198906">
    <property type="component" value="Unassembled WGS sequence"/>
</dbReference>
<protein>
    <submittedName>
        <fullName evidence="1">Uncharacterized protein</fullName>
    </submittedName>
</protein>
<evidence type="ECO:0000313" key="2">
    <source>
        <dbReference type="Proteomes" id="UP000198906"/>
    </source>
</evidence>
<organism evidence="1 2">
    <name type="scientific">Micromonospora inyonensis</name>
    <dbReference type="NCBI Taxonomy" id="47866"/>
    <lineage>
        <taxon>Bacteria</taxon>
        <taxon>Bacillati</taxon>
        <taxon>Actinomycetota</taxon>
        <taxon>Actinomycetes</taxon>
        <taxon>Micromonosporales</taxon>
        <taxon>Micromonosporaceae</taxon>
        <taxon>Micromonospora</taxon>
    </lineage>
</organism>
<name>A0A1C6RE81_9ACTN</name>
<dbReference type="AlphaFoldDB" id="A0A1C6RE81"/>
<gene>
    <name evidence="1" type="ORF">GA0074694_1234</name>
</gene>
<dbReference type="EMBL" id="FMHU01000001">
    <property type="protein sequence ID" value="SCL15477.1"/>
    <property type="molecule type" value="Genomic_DNA"/>
</dbReference>
<accession>A0A1C6RE81</accession>